<evidence type="ECO:0000313" key="1">
    <source>
        <dbReference type="EMBL" id="QCD89402.1"/>
    </source>
</evidence>
<reference evidence="1 2" key="1">
    <citation type="submission" date="2019-04" db="EMBL/GenBank/DDBJ databases">
        <title>An improved genome assembly and genetic linkage map for asparagus bean, Vigna unguiculata ssp. sesquipedialis.</title>
        <authorList>
            <person name="Xia Q."/>
            <person name="Zhang R."/>
            <person name="Dong Y."/>
        </authorList>
    </citation>
    <scope>NUCLEOTIDE SEQUENCE [LARGE SCALE GENOMIC DNA]</scope>
    <source>
        <tissue evidence="1">Leaf</tissue>
    </source>
</reference>
<name>A0A4D6LKX0_VIGUN</name>
<keyword evidence="2" id="KW-1185">Reference proteome</keyword>
<dbReference type="EMBL" id="CP039348">
    <property type="protein sequence ID" value="QCD89402.1"/>
    <property type="molecule type" value="Genomic_DNA"/>
</dbReference>
<evidence type="ECO:0000313" key="2">
    <source>
        <dbReference type="Proteomes" id="UP000501690"/>
    </source>
</evidence>
<gene>
    <name evidence="1" type="ORF">DEO72_LG4g346</name>
</gene>
<dbReference type="Proteomes" id="UP000501690">
    <property type="component" value="Linkage Group LG4"/>
</dbReference>
<dbReference type="AlphaFoldDB" id="A0A4D6LKX0"/>
<organism evidence="1 2">
    <name type="scientific">Vigna unguiculata</name>
    <name type="common">Cowpea</name>
    <dbReference type="NCBI Taxonomy" id="3917"/>
    <lineage>
        <taxon>Eukaryota</taxon>
        <taxon>Viridiplantae</taxon>
        <taxon>Streptophyta</taxon>
        <taxon>Embryophyta</taxon>
        <taxon>Tracheophyta</taxon>
        <taxon>Spermatophyta</taxon>
        <taxon>Magnoliopsida</taxon>
        <taxon>eudicotyledons</taxon>
        <taxon>Gunneridae</taxon>
        <taxon>Pentapetalae</taxon>
        <taxon>rosids</taxon>
        <taxon>fabids</taxon>
        <taxon>Fabales</taxon>
        <taxon>Fabaceae</taxon>
        <taxon>Papilionoideae</taxon>
        <taxon>50 kb inversion clade</taxon>
        <taxon>NPAAA clade</taxon>
        <taxon>indigoferoid/millettioid clade</taxon>
        <taxon>Phaseoleae</taxon>
        <taxon>Vigna</taxon>
    </lineage>
</organism>
<accession>A0A4D6LKX0</accession>
<sequence>MVTGSNLDRHESQAWRLCAFEGDLAAGRWCCHAYVLQVRREKMEVLLTNGGCMKACCSCDAEDARRRSFHGCLLREKMMVWLSVGDAMAAGMVMVGEEKD</sequence>
<protein>
    <submittedName>
        <fullName evidence="1">Uncharacterized protein</fullName>
    </submittedName>
</protein>
<proteinExistence type="predicted"/>